<keyword evidence="3" id="KW-1185">Reference proteome</keyword>
<comment type="caution">
    <text evidence="2">The sequence shown here is derived from an EMBL/GenBank/DDBJ whole genome shotgun (WGS) entry which is preliminary data.</text>
</comment>
<dbReference type="Pfam" id="PF03413">
    <property type="entry name" value="PepSY"/>
    <property type="match status" value="1"/>
</dbReference>
<proteinExistence type="predicted"/>
<feature type="domain" description="PepSY" evidence="1">
    <location>
        <begin position="29"/>
        <end position="99"/>
    </location>
</feature>
<sequence>MGKRNLLFAFAAGAAAGYLLKHQLDTYQKITPEKALDNAKELFKKSGPINGSWIYMKPEEVNKNGIIYKAYRGGVTRNVDGKNKQYEFYVDTETGGVVDIVETE</sequence>
<dbReference type="AlphaFoldDB" id="A0A8J2TSM4"/>
<dbReference type="RefSeq" id="WP_188393406.1">
    <property type="nucleotide sequence ID" value="NZ_BMEV01000105.1"/>
</dbReference>
<evidence type="ECO:0000259" key="1">
    <source>
        <dbReference type="Pfam" id="PF03413"/>
    </source>
</evidence>
<reference evidence="2" key="2">
    <citation type="submission" date="2020-09" db="EMBL/GenBank/DDBJ databases">
        <authorList>
            <person name="Sun Q."/>
            <person name="Zhou Y."/>
        </authorList>
    </citation>
    <scope>NUCLEOTIDE SEQUENCE</scope>
    <source>
        <strain evidence="2">CGMCC 1.12360</strain>
    </source>
</reference>
<dbReference type="EMBL" id="BMEV01000105">
    <property type="protein sequence ID" value="GFZ90796.1"/>
    <property type="molecule type" value="Genomic_DNA"/>
</dbReference>
<evidence type="ECO:0000313" key="2">
    <source>
        <dbReference type="EMBL" id="GFZ90796.1"/>
    </source>
</evidence>
<organism evidence="2 3">
    <name type="scientific">Compostibacillus humi</name>
    <dbReference type="NCBI Taxonomy" id="1245525"/>
    <lineage>
        <taxon>Bacteria</taxon>
        <taxon>Bacillati</taxon>
        <taxon>Bacillota</taxon>
        <taxon>Bacilli</taxon>
        <taxon>Bacillales</taxon>
        <taxon>Bacillaceae</taxon>
        <taxon>Compostibacillus</taxon>
    </lineage>
</organism>
<protein>
    <recommendedName>
        <fullName evidence="1">PepSY domain-containing protein</fullName>
    </recommendedName>
</protein>
<reference evidence="2" key="1">
    <citation type="journal article" date="2014" name="Int. J. Syst. Evol. Microbiol.">
        <title>Complete genome sequence of Corynebacterium casei LMG S-19264T (=DSM 44701T), isolated from a smear-ripened cheese.</title>
        <authorList>
            <consortium name="US DOE Joint Genome Institute (JGI-PGF)"/>
            <person name="Walter F."/>
            <person name="Albersmeier A."/>
            <person name="Kalinowski J."/>
            <person name="Ruckert C."/>
        </authorList>
    </citation>
    <scope>NUCLEOTIDE SEQUENCE</scope>
    <source>
        <strain evidence="2">CGMCC 1.12360</strain>
    </source>
</reference>
<dbReference type="Proteomes" id="UP000602050">
    <property type="component" value="Unassembled WGS sequence"/>
</dbReference>
<dbReference type="InterPro" id="IPR025711">
    <property type="entry name" value="PepSY"/>
</dbReference>
<evidence type="ECO:0000313" key="3">
    <source>
        <dbReference type="Proteomes" id="UP000602050"/>
    </source>
</evidence>
<accession>A0A8J2TSM4</accession>
<gene>
    <name evidence="2" type="ORF">GCM10010978_32110</name>
</gene>
<name>A0A8J2TSM4_9BACI</name>